<dbReference type="PIRSF" id="PIRSF018266">
    <property type="entry name" value="FecR"/>
    <property type="match status" value="1"/>
</dbReference>
<keyword evidence="1" id="KW-1133">Transmembrane helix</keyword>
<feature type="domain" description="FecR protein" evidence="2">
    <location>
        <begin position="86"/>
        <end position="179"/>
    </location>
</feature>
<dbReference type="EMBL" id="JBHSLF010000013">
    <property type="protein sequence ID" value="MFC5343394.1"/>
    <property type="molecule type" value="Genomic_DNA"/>
</dbReference>
<dbReference type="Proteomes" id="UP001596152">
    <property type="component" value="Unassembled WGS sequence"/>
</dbReference>
<organism evidence="3 4">
    <name type="scientific">Brevundimonas staleyi</name>
    <dbReference type="NCBI Taxonomy" id="74326"/>
    <lineage>
        <taxon>Bacteria</taxon>
        <taxon>Pseudomonadati</taxon>
        <taxon>Pseudomonadota</taxon>
        <taxon>Alphaproteobacteria</taxon>
        <taxon>Caulobacterales</taxon>
        <taxon>Caulobacteraceae</taxon>
        <taxon>Brevundimonas</taxon>
    </lineage>
</organism>
<dbReference type="InterPro" id="IPR006860">
    <property type="entry name" value="FecR"/>
</dbReference>
<evidence type="ECO:0000313" key="4">
    <source>
        <dbReference type="Proteomes" id="UP001596152"/>
    </source>
</evidence>
<name>A0ABW0FPR0_9CAUL</name>
<feature type="transmembrane region" description="Helical" evidence="1">
    <location>
        <begin position="60"/>
        <end position="81"/>
    </location>
</feature>
<dbReference type="InterPro" id="IPR012373">
    <property type="entry name" value="Ferrdict_sens_TM"/>
</dbReference>
<gene>
    <name evidence="3" type="ORF">ACFPIE_05660</name>
</gene>
<keyword evidence="4" id="KW-1185">Reference proteome</keyword>
<proteinExistence type="predicted"/>
<comment type="caution">
    <text evidence="3">The sequence shown here is derived from an EMBL/GenBank/DDBJ whole genome shotgun (WGS) entry which is preliminary data.</text>
</comment>
<protein>
    <submittedName>
        <fullName evidence="3">FecR family protein</fullName>
    </submittedName>
</protein>
<dbReference type="Pfam" id="PF04773">
    <property type="entry name" value="FecR"/>
    <property type="match status" value="1"/>
</dbReference>
<evidence type="ECO:0000256" key="1">
    <source>
        <dbReference type="SAM" id="Phobius"/>
    </source>
</evidence>
<keyword evidence="1" id="KW-0812">Transmembrane</keyword>
<sequence length="298" mass="31627">MSDEAQVELEAWASADPRRAGAYARALAANAYFDRAAALGPSFEPSRHPAAVRTIDRRGLVAGGGGLIAASIAGAFGVLAYQRQGRIVTPKGDVRRVSLSEGSAVTMNTDTALRPAIGPELRRIDLLRGEALFDVAKDPARPFVVFARGVQVRAVGTSFTVRVYDDGRVDVAVREGVVEVRRPDVAPVRLGAETQAVVPARGKIEKAAAPAEALDRAMAWREGRIDLAGMTLAEAAREFGRYSDRPILVEDQSVAALKVTGVYSISDPEGFARAAALSLGLEAADGPDGIRIQRQRLS</sequence>
<reference evidence="4" key="1">
    <citation type="journal article" date="2019" name="Int. J. Syst. Evol. Microbiol.">
        <title>The Global Catalogue of Microorganisms (GCM) 10K type strain sequencing project: providing services to taxonomists for standard genome sequencing and annotation.</title>
        <authorList>
            <consortium name="The Broad Institute Genomics Platform"/>
            <consortium name="The Broad Institute Genome Sequencing Center for Infectious Disease"/>
            <person name="Wu L."/>
            <person name="Ma J."/>
        </authorList>
    </citation>
    <scope>NUCLEOTIDE SEQUENCE [LARGE SCALE GENOMIC DNA]</scope>
    <source>
        <strain evidence="4">JCM 12125</strain>
    </source>
</reference>
<accession>A0ABW0FPR0</accession>
<evidence type="ECO:0000313" key="3">
    <source>
        <dbReference type="EMBL" id="MFC5343394.1"/>
    </source>
</evidence>
<dbReference type="PANTHER" id="PTHR30273">
    <property type="entry name" value="PERIPLASMIC SIGNAL SENSOR AND SIGMA FACTOR ACTIVATOR FECR-RELATED"/>
    <property type="match status" value="1"/>
</dbReference>
<keyword evidence="1" id="KW-0472">Membrane</keyword>
<dbReference type="Gene3D" id="2.60.120.1440">
    <property type="match status" value="1"/>
</dbReference>
<evidence type="ECO:0000259" key="2">
    <source>
        <dbReference type="Pfam" id="PF04773"/>
    </source>
</evidence>
<dbReference type="PANTHER" id="PTHR30273:SF2">
    <property type="entry name" value="PROTEIN FECR"/>
    <property type="match status" value="1"/>
</dbReference>
<dbReference type="RefSeq" id="WP_374039494.1">
    <property type="nucleotide sequence ID" value="NZ_CP169083.1"/>
</dbReference>